<organism evidence="1 2">
    <name type="scientific">Prorocentrum cordatum</name>
    <dbReference type="NCBI Taxonomy" id="2364126"/>
    <lineage>
        <taxon>Eukaryota</taxon>
        <taxon>Sar</taxon>
        <taxon>Alveolata</taxon>
        <taxon>Dinophyceae</taxon>
        <taxon>Prorocentrales</taxon>
        <taxon>Prorocentraceae</taxon>
        <taxon>Prorocentrum</taxon>
    </lineage>
</organism>
<accession>A0ABN9W1J6</accession>
<gene>
    <name evidence="1" type="ORF">PCOR1329_LOCUS63197</name>
</gene>
<evidence type="ECO:0000313" key="1">
    <source>
        <dbReference type="EMBL" id="CAK0879892.1"/>
    </source>
</evidence>
<protein>
    <submittedName>
        <fullName evidence="1">Uncharacterized protein</fullName>
    </submittedName>
</protein>
<sequence length="347" mass="37856">MSGIEWCNVPKSPLRTTRLGRAFGMASAAAVAPPTAVDSEVIAIETAPVMSPDRFGRLPEVGEPGFDSQMGGEAAVEPAFADTEVEDDESDEGPLIRGRAALSHTNVVAGVKQQAIEAVDEMVKQIQELSSTMDEGTLAQHLKKLFKSDAQQVLMAAKRGGTAPETDKTTIEVGSDASPAVQAKAAMWAEVQAQGFNFSTKGTAGNKIAGVWQRHLDGNVDNVKTEYGKCKGRDAQRAFRKQWAEGKFNAFKSEFVKTEKIDHEWAKKSKMVSLSRMAWKYGGGKEGWRSASCHAGKCIQLGAPFVEYEESSETLLYAYIERSFNERFTQTWANHQSWLQAWPGVGV</sequence>
<proteinExistence type="predicted"/>
<dbReference type="EMBL" id="CAUYUJ010018014">
    <property type="protein sequence ID" value="CAK0879892.1"/>
    <property type="molecule type" value="Genomic_DNA"/>
</dbReference>
<keyword evidence="2" id="KW-1185">Reference proteome</keyword>
<comment type="caution">
    <text evidence="1">The sequence shown here is derived from an EMBL/GenBank/DDBJ whole genome shotgun (WGS) entry which is preliminary data.</text>
</comment>
<evidence type="ECO:0000313" key="2">
    <source>
        <dbReference type="Proteomes" id="UP001189429"/>
    </source>
</evidence>
<dbReference type="Proteomes" id="UP001189429">
    <property type="component" value="Unassembled WGS sequence"/>
</dbReference>
<reference evidence="1" key="1">
    <citation type="submission" date="2023-10" db="EMBL/GenBank/DDBJ databases">
        <authorList>
            <person name="Chen Y."/>
            <person name="Shah S."/>
            <person name="Dougan E. K."/>
            <person name="Thang M."/>
            <person name="Chan C."/>
        </authorList>
    </citation>
    <scope>NUCLEOTIDE SEQUENCE [LARGE SCALE GENOMIC DNA]</scope>
</reference>
<name>A0ABN9W1J6_9DINO</name>